<evidence type="ECO:0000313" key="5">
    <source>
        <dbReference type="EMBL" id="KAB8342955.1"/>
    </source>
</evidence>
<evidence type="ECO:0008006" key="7">
    <source>
        <dbReference type="Google" id="ProtNLM"/>
    </source>
</evidence>
<dbReference type="InterPro" id="IPR017853">
    <property type="entry name" value="GH"/>
</dbReference>
<dbReference type="GO" id="GO:0005975">
    <property type="term" value="P:carbohydrate metabolic process"/>
    <property type="evidence" value="ECO:0007669"/>
    <property type="project" value="InterPro"/>
</dbReference>
<evidence type="ECO:0000259" key="4">
    <source>
        <dbReference type="Pfam" id="PF18120"/>
    </source>
</evidence>
<dbReference type="InterPro" id="IPR013529">
    <property type="entry name" value="Glyco_hydro_42_N"/>
</dbReference>
<dbReference type="OrthoDB" id="1657402at2759"/>
<keyword evidence="2" id="KW-0326">Glycosidase</keyword>
<dbReference type="AlphaFoldDB" id="A0A5N6KT42"/>
<dbReference type="InterPro" id="IPR040719">
    <property type="entry name" value="DUF5597"/>
</dbReference>
<evidence type="ECO:0000256" key="1">
    <source>
        <dbReference type="ARBA" id="ARBA00022801"/>
    </source>
</evidence>
<dbReference type="GO" id="GO:0004565">
    <property type="term" value="F:beta-galactosidase activity"/>
    <property type="evidence" value="ECO:0007669"/>
    <property type="project" value="InterPro"/>
</dbReference>
<dbReference type="Gene3D" id="2.60.220.20">
    <property type="entry name" value="putative beta-Galactosidase from caulobacter crescentus"/>
    <property type="match status" value="1"/>
</dbReference>
<reference evidence="5 6" key="1">
    <citation type="submission" date="2019-06" db="EMBL/GenBank/DDBJ databases">
        <title>A chromosomal-level reference genome of Carpinus fangiana (Coryloideae, Betulaceae).</title>
        <authorList>
            <person name="Yang X."/>
            <person name="Wang Z."/>
            <person name="Zhang L."/>
            <person name="Hao G."/>
            <person name="Liu J."/>
            <person name="Yang Y."/>
        </authorList>
    </citation>
    <scope>NUCLEOTIDE SEQUENCE [LARGE SCALE GENOMIC DNA]</scope>
    <source>
        <strain evidence="5">Cfa_2016G</strain>
        <tissue evidence="5">Leaf</tissue>
    </source>
</reference>
<feature type="domain" description="DUF5597" evidence="4">
    <location>
        <begin position="404"/>
        <end position="532"/>
    </location>
</feature>
<keyword evidence="1" id="KW-0378">Hydrolase</keyword>
<keyword evidence="6" id="KW-1185">Reference proteome</keyword>
<dbReference type="SUPFAM" id="SSF51445">
    <property type="entry name" value="(Trans)glycosidases"/>
    <property type="match status" value="1"/>
</dbReference>
<dbReference type="Proteomes" id="UP000327013">
    <property type="component" value="Unassembled WGS sequence"/>
</dbReference>
<dbReference type="Pfam" id="PF18120">
    <property type="entry name" value="DUF5597"/>
    <property type="match status" value="1"/>
</dbReference>
<organism evidence="5 6">
    <name type="scientific">Carpinus fangiana</name>
    <dbReference type="NCBI Taxonomy" id="176857"/>
    <lineage>
        <taxon>Eukaryota</taxon>
        <taxon>Viridiplantae</taxon>
        <taxon>Streptophyta</taxon>
        <taxon>Embryophyta</taxon>
        <taxon>Tracheophyta</taxon>
        <taxon>Spermatophyta</taxon>
        <taxon>Magnoliopsida</taxon>
        <taxon>eudicotyledons</taxon>
        <taxon>Gunneridae</taxon>
        <taxon>Pentapetalae</taxon>
        <taxon>rosids</taxon>
        <taxon>fabids</taxon>
        <taxon>Fagales</taxon>
        <taxon>Betulaceae</taxon>
        <taxon>Carpinus</taxon>
    </lineage>
</organism>
<protein>
    <recommendedName>
        <fullName evidence="7">Beta-galactosidase</fullName>
    </recommendedName>
</protein>
<dbReference type="Pfam" id="PF02449">
    <property type="entry name" value="Glyco_hydro_42"/>
    <property type="match status" value="1"/>
</dbReference>
<dbReference type="GO" id="GO:0009341">
    <property type="term" value="C:beta-galactosidase complex"/>
    <property type="evidence" value="ECO:0007669"/>
    <property type="project" value="InterPro"/>
</dbReference>
<dbReference type="FunFam" id="3.20.20.80:FF:000135">
    <property type="entry name" value="Beta-galactosidase, putative, bgl35A"/>
    <property type="match status" value="1"/>
</dbReference>
<name>A0A5N6KT42_9ROSI</name>
<evidence type="ECO:0000259" key="3">
    <source>
        <dbReference type="Pfam" id="PF02449"/>
    </source>
</evidence>
<dbReference type="EMBL" id="VIBQ01000012">
    <property type="protein sequence ID" value="KAB8342955.1"/>
    <property type="molecule type" value="Genomic_DNA"/>
</dbReference>
<evidence type="ECO:0000313" key="6">
    <source>
        <dbReference type="Proteomes" id="UP000327013"/>
    </source>
</evidence>
<accession>A0A5N6KT42</accession>
<sequence>MASINMAAPRRLPELRATATGPQLFVHGRPFLCLPGELHNSSFSSAAYMKEQWTNLKRMNINTILGAVSWEMIEPFEGCFDFSELDQIIFDAREQSIHVILLWFGSYKNGLSTYVPSWVKKDSQRFTRVHIRCEESNTRLKTIEMLSPFNHNNCEADTRAFVELMKHLKEVDGSENTVIMVQVENEPGLLGDSRDRSSNAEKAFRDPIPLDFLSKLRERDVHDQFKQRFPNAFSAASSSSWDTLFGQHADEMLMAYAISKYVGRIAEAGKAAYGLPLFTNAWLNCDDPKSLDLEGVPLKHNMSTVAGGGAKAGDYPSGGACPHALDFWKINASALDFLAPDIYLHNYEWVCQQYRATDNALFIPEQRREETGARRIMLAYGTYGAIGCSPFGVDSQKAEESSFSSIFGLLKAAEEEIHGARARGPGSMMGFFFDEISRKDGPEQWTRIFPGFELLIQRAFVFGVQGPGCGIIISQEDGSFLLLGWGFRVTFKSTDPNSTFTGILKAEEKYIDESGNLRTLRRMNGDETRSGECYIMPNDNPDYGGFPIAITIPAKTYMAQVKPYSISE</sequence>
<proteinExistence type="predicted"/>
<evidence type="ECO:0000256" key="2">
    <source>
        <dbReference type="ARBA" id="ARBA00023295"/>
    </source>
</evidence>
<dbReference type="Gene3D" id="3.20.20.80">
    <property type="entry name" value="Glycosidases"/>
    <property type="match status" value="1"/>
</dbReference>
<gene>
    <name evidence="5" type="ORF">FH972_022551</name>
</gene>
<comment type="caution">
    <text evidence="5">The sequence shown here is derived from an EMBL/GenBank/DDBJ whole genome shotgun (WGS) entry which is preliminary data.</text>
</comment>
<feature type="domain" description="Glycoside hydrolase family 42 N-terminal" evidence="3">
    <location>
        <begin position="49"/>
        <end position="206"/>
    </location>
</feature>